<reference evidence="2 3" key="1">
    <citation type="submission" date="2019-03" db="EMBL/GenBank/DDBJ databases">
        <title>Diversity and diversification of Nodularia spumigena cyanophages in the Baltic Sea.</title>
        <authorList>
            <person name="Sulcius S."/>
            <person name="Holmfeldt K."/>
            <person name="Simoliunas E."/>
        </authorList>
    </citation>
    <scope>NUCLEOTIDE SEQUENCE [LARGE SCALE GENOMIC DNA]</scope>
</reference>
<keyword evidence="1" id="KW-0812">Transmembrane</keyword>
<feature type="transmembrane region" description="Helical" evidence="1">
    <location>
        <begin position="47"/>
        <end position="64"/>
    </location>
</feature>
<proteinExistence type="predicted"/>
<dbReference type="Proteomes" id="UP000310326">
    <property type="component" value="Segment"/>
</dbReference>
<organism evidence="2 3">
    <name type="scientific">Nodularia phage vB_NspS-kac65v161</name>
    <dbReference type="NCBI Taxonomy" id="2557580"/>
    <lineage>
        <taxon>Viruses</taxon>
        <taxon>Duplodnaviria</taxon>
        <taxon>Heunggongvirae</taxon>
        <taxon>Uroviricota</taxon>
        <taxon>Caudoviricetes</taxon>
        <taxon>Ravarandavirus</taxon>
        <taxon>Ravarandavirus kac65v151</taxon>
    </lineage>
</organism>
<evidence type="ECO:0000313" key="2">
    <source>
        <dbReference type="EMBL" id="QBQ73408.1"/>
    </source>
</evidence>
<name>A0A482MIH1_9CAUD</name>
<evidence type="ECO:0000313" key="3">
    <source>
        <dbReference type="Proteomes" id="UP000310326"/>
    </source>
</evidence>
<evidence type="ECO:0000256" key="1">
    <source>
        <dbReference type="SAM" id="Phobius"/>
    </source>
</evidence>
<dbReference type="EMBL" id="MK605243">
    <property type="protein sequence ID" value="QBQ73408.1"/>
    <property type="molecule type" value="Genomic_DNA"/>
</dbReference>
<sequence length="87" mass="10113">MSVLFELFRLDRYRLNLPICLFVALIPLFQQFLLLFCLFGSIQDPLLSQPLFAFVILVTSIRAYKEGRLKTLEEQVRSTVFRTLGKG</sequence>
<protein>
    <submittedName>
        <fullName evidence="2">Uncharacterized protein</fullName>
    </submittedName>
</protein>
<keyword evidence="1" id="KW-0472">Membrane</keyword>
<feature type="transmembrane region" description="Helical" evidence="1">
    <location>
        <begin position="21"/>
        <end position="41"/>
    </location>
</feature>
<gene>
    <name evidence="2" type="ORF">kac65v161_gp170</name>
</gene>
<accession>A0A482MIH1</accession>
<keyword evidence="1" id="KW-1133">Transmembrane helix</keyword>